<organism evidence="1 2">
    <name type="scientific">Rhodoferax saidenbachensis</name>
    <dbReference type="NCBI Taxonomy" id="1484693"/>
    <lineage>
        <taxon>Bacteria</taxon>
        <taxon>Pseudomonadati</taxon>
        <taxon>Pseudomonadota</taxon>
        <taxon>Betaproteobacteria</taxon>
        <taxon>Burkholderiales</taxon>
        <taxon>Comamonadaceae</taxon>
        <taxon>Rhodoferax</taxon>
    </lineage>
</organism>
<reference evidence="1 2" key="1">
    <citation type="submission" date="2023-07" db="EMBL/GenBank/DDBJ databases">
        <title>Sorghum-associated microbial communities from plants grown in Nebraska, USA.</title>
        <authorList>
            <person name="Schachtman D."/>
        </authorList>
    </citation>
    <scope>NUCLEOTIDE SEQUENCE [LARGE SCALE GENOMIC DNA]</scope>
    <source>
        <strain evidence="1 2">BE308</strain>
    </source>
</reference>
<protein>
    <submittedName>
        <fullName evidence="1">Uncharacterized protein</fullName>
    </submittedName>
</protein>
<gene>
    <name evidence="1" type="ORF">J2X15_002057</name>
</gene>
<sequence>MFKPVLATMFVTFQNISEVTCVMLDSKAIASLAIY</sequence>
<accession>A0ABU1ZMK1</accession>
<dbReference type="EMBL" id="JAVDXO010000004">
    <property type="protein sequence ID" value="MDR7306771.1"/>
    <property type="molecule type" value="Genomic_DNA"/>
</dbReference>
<evidence type="ECO:0000313" key="1">
    <source>
        <dbReference type="EMBL" id="MDR7306771.1"/>
    </source>
</evidence>
<name>A0ABU1ZMK1_9BURK</name>
<dbReference type="Proteomes" id="UP001268089">
    <property type="component" value="Unassembled WGS sequence"/>
</dbReference>
<proteinExistence type="predicted"/>
<comment type="caution">
    <text evidence="1">The sequence shown here is derived from an EMBL/GenBank/DDBJ whole genome shotgun (WGS) entry which is preliminary data.</text>
</comment>
<keyword evidence="2" id="KW-1185">Reference proteome</keyword>
<evidence type="ECO:0000313" key="2">
    <source>
        <dbReference type="Proteomes" id="UP001268089"/>
    </source>
</evidence>